<gene>
    <name evidence="1" type="ORF">BpHYR1_004094</name>
</gene>
<evidence type="ECO:0000313" key="2">
    <source>
        <dbReference type="Proteomes" id="UP000276133"/>
    </source>
</evidence>
<evidence type="ECO:0000313" key="1">
    <source>
        <dbReference type="EMBL" id="RNA13830.1"/>
    </source>
</evidence>
<protein>
    <submittedName>
        <fullName evidence="1">Uncharacterized protein</fullName>
    </submittedName>
</protein>
<name>A0A3M7QR49_BRAPC</name>
<organism evidence="1 2">
    <name type="scientific">Brachionus plicatilis</name>
    <name type="common">Marine rotifer</name>
    <name type="synonym">Brachionus muelleri</name>
    <dbReference type="NCBI Taxonomy" id="10195"/>
    <lineage>
        <taxon>Eukaryota</taxon>
        <taxon>Metazoa</taxon>
        <taxon>Spiralia</taxon>
        <taxon>Gnathifera</taxon>
        <taxon>Rotifera</taxon>
        <taxon>Eurotatoria</taxon>
        <taxon>Monogononta</taxon>
        <taxon>Pseudotrocha</taxon>
        <taxon>Ploima</taxon>
        <taxon>Brachionidae</taxon>
        <taxon>Brachionus</taxon>
    </lineage>
</organism>
<sequence>MAKSNNDGKAFGFFYSKLINTFVTYFKFICLQGHYHLIYQYNNQLLGNHLADIQEMKKNYLIKPYPLQQLSMKQHQKQFAHSFAFLSISTNK</sequence>
<proteinExistence type="predicted"/>
<dbReference type="AlphaFoldDB" id="A0A3M7QR49"/>
<accession>A0A3M7QR49</accession>
<reference evidence="1 2" key="1">
    <citation type="journal article" date="2018" name="Sci. Rep.">
        <title>Genomic signatures of local adaptation to the degree of environmental predictability in rotifers.</title>
        <authorList>
            <person name="Franch-Gras L."/>
            <person name="Hahn C."/>
            <person name="Garcia-Roger E.M."/>
            <person name="Carmona M.J."/>
            <person name="Serra M."/>
            <person name="Gomez A."/>
        </authorList>
    </citation>
    <scope>NUCLEOTIDE SEQUENCE [LARGE SCALE GENOMIC DNA]</scope>
    <source>
        <strain evidence="1">HYR1</strain>
    </source>
</reference>
<keyword evidence="2" id="KW-1185">Reference proteome</keyword>
<dbReference type="EMBL" id="REGN01005318">
    <property type="protein sequence ID" value="RNA13830.1"/>
    <property type="molecule type" value="Genomic_DNA"/>
</dbReference>
<comment type="caution">
    <text evidence="1">The sequence shown here is derived from an EMBL/GenBank/DDBJ whole genome shotgun (WGS) entry which is preliminary data.</text>
</comment>
<dbReference type="Proteomes" id="UP000276133">
    <property type="component" value="Unassembled WGS sequence"/>
</dbReference>